<dbReference type="EMBL" id="JASCZI010000109">
    <property type="protein sequence ID" value="MED6108830.1"/>
    <property type="molecule type" value="Genomic_DNA"/>
</dbReference>
<evidence type="ECO:0008006" key="4">
    <source>
        <dbReference type="Google" id="ProtNLM"/>
    </source>
</evidence>
<evidence type="ECO:0000256" key="1">
    <source>
        <dbReference type="SAM" id="MobiDB-lite"/>
    </source>
</evidence>
<feature type="region of interest" description="Disordered" evidence="1">
    <location>
        <begin position="236"/>
        <end position="273"/>
    </location>
</feature>
<feature type="region of interest" description="Disordered" evidence="1">
    <location>
        <begin position="418"/>
        <end position="449"/>
    </location>
</feature>
<organism evidence="2 3">
    <name type="scientific">Stylosanthes scabra</name>
    <dbReference type="NCBI Taxonomy" id="79078"/>
    <lineage>
        <taxon>Eukaryota</taxon>
        <taxon>Viridiplantae</taxon>
        <taxon>Streptophyta</taxon>
        <taxon>Embryophyta</taxon>
        <taxon>Tracheophyta</taxon>
        <taxon>Spermatophyta</taxon>
        <taxon>Magnoliopsida</taxon>
        <taxon>eudicotyledons</taxon>
        <taxon>Gunneridae</taxon>
        <taxon>Pentapetalae</taxon>
        <taxon>rosids</taxon>
        <taxon>fabids</taxon>
        <taxon>Fabales</taxon>
        <taxon>Fabaceae</taxon>
        <taxon>Papilionoideae</taxon>
        <taxon>50 kb inversion clade</taxon>
        <taxon>dalbergioids sensu lato</taxon>
        <taxon>Dalbergieae</taxon>
        <taxon>Pterocarpus clade</taxon>
        <taxon>Stylosanthes</taxon>
    </lineage>
</organism>
<sequence>MDESKLFVTLSKYGRSSDTTTSERKQTTTTLTWVPKVERNDQRGTKIKNDSSELSDDNKVVQVIWAEDEKERLERSLLGVCVEPIEFREVMYHLLDEWKGPGKIECRDVGPYRCLLTFDSPENRDEAFNSELLQSTFDEIVPHWNIFGSLSRRVWIEIMGMPTCLWCKENFKIQYDDRTELSKSYSVARVLLDCYQREQISEWVKLSIDDRSFTVFGKEVGPEAYSMSAHPNLEDSRTQFLSSGDDATSSAVSETSLDHERTGEGMVGTARGLGKERDPQLDAIIDGSSRSVLHTNPGWGYEELEKRGYCVELRSRVHQTGIGSMTGVFVGFDLLDPMYINAHKGAQGEAEGFHLIEPNWERESNTVVANFIHSNGEEESLSFNTEGEREDSDETLYLINKEKCLGTLDEQVVCEGSGECNPENGDRPSDVRTTVPTNGVNDGTDRGRAASVVGPHSLLAETEAVGGDGEWEDAISESGSDDTLYRINDNFVGEIGDVEEDLKSSEDYSGRDSIEEENSTEVYAAKEVWGRGGLAFDSSKEEELRSKLFRQRKLDGKRRTDLRPKEQRQTKKAPCIQERTLATRKLMSGTKPKLK</sequence>
<reference evidence="2 3" key="1">
    <citation type="journal article" date="2023" name="Plants (Basel)">
        <title>Bridging the Gap: Combining Genomics and Transcriptomics Approaches to Understand Stylosanthes scabra, an Orphan Legume from the Brazilian Caatinga.</title>
        <authorList>
            <person name="Ferreira-Neto J.R.C."/>
            <person name="da Silva M.D."/>
            <person name="Binneck E."/>
            <person name="de Melo N.F."/>
            <person name="da Silva R.H."/>
            <person name="de Melo A.L.T.M."/>
            <person name="Pandolfi V."/>
            <person name="Bustamante F.O."/>
            <person name="Brasileiro-Vidal A.C."/>
            <person name="Benko-Iseppon A.M."/>
        </authorList>
    </citation>
    <scope>NUCLEOTIDE SEQUENCE [LARGE SCALE GENOMIC DNA]</scope>
    <source>
        <tissue evidence="2">Leaves</tissue>
    </source>
</reference>
<dbReference type="Proteomes" id="UP001341840">
    <property type="component" value="Unassembled WGS sequence"/>
</dbReference>
<protein>
    <recommendedName>
        <fullName evidence="4">DUF4283 domain-containing protein</fullName>
    </recommendedName>
</protein>
<feature type="region of interest" description="Disordered" evidence="1">
    <location>
        <begin position="555"/>
        <end position="595"/>
    </location>
</feature>
<gene>
    <name evidence="2" type="ORF">PIB30_027922</name>
</gene>
<proteinExistence type="predicted"/>
<feature type="compositionally biased region" description="Basic and acidic residues" evidence="1">
    <location>
        <begin position="555"/>
        <end position="569"/>
    </location>
</feature>
<keyword evidence="3" id="KW-1185">Reference proteome</keyword>
<name>A0ABU6QB61_9FABA</name>
<comment type="caution">
    <text evidence="2">The sequence shown here is derived from an EMBL/GenBank/DDBJ whole genome shotgun (WGS) entry which is preliminary data.</text>
</comment>
<feature type="compositionally biased region" description="Polar residues" evidence="1">
    <location>
        <begin position="238"/>
        <end position="255"/>
    </location>
</feature>
<evidence type="ECO:0000313" key="3">
    <source>
        <dbReference type="Proteomes" id="UP001341840"/>
    </source>
</evidence>
<evidence type="ECO:0000313" key="2">
    <source>
        <dbReference type="EMBL" id="MED6108830.1"/>
    </source>
</evidence>
<feature type="compositionally biased region" description="Polar residues" evidence="1">
    <location>
        <begin position="431"/>
        <end position="441"/>
    </location>
</feature>
<accession>A0ABU6QB61</accession>